<evidence type="ECO:0000256" key="2">
    <source>
        <dbReference type="SAM" id="Phobius"/>
    </source>
</evidence>
<keyword evidence="2" id="KW-0812">Transmembrane</keyword>
<accession>A0A4Z0J8W6</accession>
<reference evidence="3 4" key="1">
    <citation type="submission" date="2018-10" db="EMBL/GenBank/DDBJ databases">
        <title>Lactobacillus sp. R7 and Lactobacillus sp. R19 isolated from fermented mustard green product of Taiwan.</title>
        <authorList>
            <person name="Lin S.-T."/>
        </authorList>
    </citation>
    <scope>NUCLEOTIDE SEQUENCE [LARGE SCALE GENOMIC DNA]</scope>
    <source>
        <strain evidence="3 4">BCRC 81129</strain>
    </source>
</reference>
<evidence type="ECO:0000313" key="4">
    <source>
        <dbReference type="Proteomes" id="UP000297348"/>
    </source>
</evidence>
<protein>
    <submittedName>
        <fullName evidence="3">Uncharacterized protein</fullName>
    </submittedName>
</protein>
<keyword evidence="2" id="KW-0472">Membrane</keyword>
<proteinExistence type="predicted"/>
<feature type="region of interest" description="Disordered" evidence="1">
    <location>
        <begin position="39"/>
        <end position="67"/>
    </location>
</feature>
<comment type="caution">
    <text evidence="3">The sequence shown here is derived from an EMBL/GenBank/DDBJ whole genome shotgun (WGS) entry which is preliminary data.</text>
</comment>
<sequence length="67" mass="8145">MAVLTTVLAYKKIQFAIRMLIYVVVGVLVLVVRWRNKEKTRKRMDERTKKMMRETKKDKNGKYPWEQ</sequence>
<dbReference type="EMBL" id="RKLX01000016">
    <property type="protein sequence ID" value="TGD18173.1"/>
    <property type="molecule type" value="Genomic_DNA"/>
</dbReference>
<dbReference type="RefSeq" id="WP_135368489.1">
    <property type="nucleotide sequence ID" value="NZ_RKLX01000016.1"/>
</dbReference>
<gene>
    <name evidence="3" type="ORF">EGT51_09685</name>
</gene>
<keyword evidence="4" id="KW-1185">Reference proteome</keyword>
<dbReference type="AlphaFoldDB" id="A0A4Z0J8W6"/>
<dbReference type="Proteomes" id="UP000297348">
    <property type="component" value="Unassembled WGS sequence"/>
</dbReference>
<name>A0A4Z0J8W6_9LACO</name>
<feature type="transmembrane region" description="Helical" evidence="2">
    <location>
        <begin position="15"/>
        <end position="34"/>
    </location>
</feature>
<feature type="compositionally biased region" description="Basic and acidic residues" evidence="1">
    <location>
        <begin position="43"/>
        <end position="61"/>
    </location>
</feature>
<keyword evidence="2" id="KW-1133">Transmembrane helix</keyword>
<dbReference type="OrthoDB" id="2325157at2"/>
<evidence type="ECO:0000256" key="1">
    <source>
        <dbReference type="SAM" id="MobiDB-lite"/>
    </source>
</evidence>
<evidence type="ECO:0000313" key="3">
    <source>
        <dbReference type="EMBL" id="TGD18173.1"/>
    </source>
</evidence>
<organism evidence="3 4">
    <name type="scientific">Levilactobacillus suantsaiihabitans</name>
    <dbReference type="NCBI Taxonomy" id="2487722"/>
    <lineage>
        <taxon>Bacteria</taxon>
        <taxon>Bacillati</taxon>
        <taxon>Bacillota</taxon>
        <taxon>Bacilli</taxon>
        <taxon>Lactobacillales</taxon>
        <taxon>Lactobacillaceae</taxon>
        <taxon>Levilactobacillus</taxon>
    </lineage>
</organism>